<evidence type="ECO:0000256" key="2">
    <source>
        <dbReference type="ARBA" id="ARBA00005893"/>
    </source>
</evidence>
<dbReference type="GO" id="GO:0016788">
    <property type="term" value="F:hydrolase activity, acting on ester bonds"/>
    <property type="evidence" value="ECO:0007669"/>
    <property type="project" value="InterPro"/>
</dbReference>
<dbReference type="SFLD" id="SFLDS00003">
    <property type="entry name" value="Haloacid_Dehalogenase"/>
    <property type="match status" value="1"/>
</dbReference>
<keyword evidence="4 7" id="KW-0479">Metal-binding</keyword>
<dbReference type="GO" id="GO:0008781">
    <property type="term" value="F:N-acylneuraminate cytidylyltransferase activity"/>
    <property type="evidence" value="ECO:0007669"/>
    <property type="project" value="TreeGrafter"/>
</dbReference>
<dbReference type="InterPro" id="IPR023214">
    <property type="entry name" value="HAD_sf"/>
</dbReference>
<dbReference type="PANTHER" id="PTHR21485">
    <property type="entry name" value="HAD SUPERFAMILY MEMBERS CMAS AND KDSC"/>
    <property type="match status" value="1"/>
</dbReference>
<accession>A0A1N6U2W8</accession>
<evidence type="ECO:0000256" key="7">
    <source>
        <dbReference type="PIRSR" id="PIRSR006118-2"/>
    </source>
</evidence>
<dbReference type="GO" id="GO:0046872">
    <property type="term" value="F:metal ion binding"/>
    <property type="evidence" value="ECO:0007669"/>
    <property type="project" value="UniProtKB-KW"/>
</dbReference>
<evidence type="ECO:0000313" key="9">
    <source>
        <dbReference type="Proteomes" id="UP000185924"/>
    </source>
</evidence>
<comment type="cofactor">
    <cofactor evidence="1 7">
        <name>Mg(2+)</name>
        <dbReference type="ChEBI" id="CHEBI:18420"/>
    </cofactor>
</comment>
<feature type="binding site" evidence="7">
    <location>
        <position position="17"/>
    </location>
    <ligand>
        <name>Mg(2+)</name>
        <dbReference type="ChEBI" id="CHEBI:18420"/>
    </ligand>
</feature>
<dbReference type="OrthoDB" id="9805604at2"/>
<dbReference type="PIRSF" id="PIRSF006118">
    <property type="entry name" value="KDO8-P_Ptase"/>
    <property type="match status" value="1"/>
</dbReference>
<dbReference type="SFLD" id="SFLDG01138">
    <property type="entry name" value="C1.6.2:_Deoxy-d-mannose-octulo"/>
    <property type="match status" value="1"/>
</dbReference>
<evidence type="ECO:0000256" key="5">
    <source>
        <dbReference type="ARBA" id="ARBA00022801"/>
    </source>
</evidence>
<dbReference type="InterPro" id="IPR050793">
    <property type="entry name" value="CMP-NeuNAc_synthase"/>
</dbReference>
<keyword evidence="9" id="KW-1185">Reference proteome</keyword>
<evidence type="ECO:0000256" key="3">
    <source>
        <dbReference type="ARBA" id="ARBA00011881"/>
    </source>
</evidence>
<feature type="binding site" evidence="7">
    <location>
        <position position="110"/>
    </location>
    <ligand>
        <name>Mg(2+)</name>
        <dbReference type="ChEBI" id="CHEBI:18420"/>
    </ligand>
</feature>
<comment type="similarity">
    <text evidence="2">Belongs to the KdsC family.</text>
</comment>
<dbReference type="PANTHER" id="PTHR21485:SF3">
    <property type="entry name" value="N-ACYLNEURAMINATE CYTIDYLYLTRANSFERASE"/>
    <property type="match status" value="1"/>
</dbReference>
<gene>
    <name evidence="8" type="ORF">SAMN05421545_0648</name>
</gene>
<evidence type="ECO:0000313" key="8">
    <source>
        <dbReference type="EMBL" id="SIQ59953.1"/>
    </source>
</evidence>
<protein>
    <submittedName>
        <fullName evidence="8">3-deoxy-D-manno-octulosonate 8-phosphate phosphatase (KDO 8-P phosphatase)</fullName>
    </submittedName>
</protein>
<sequence length="165" mass="18307">MSITQPDLSRINTFVFDVDGVLTDGFLYVFADGEKVRAFNIKDGFAIKHAIRQGYNVAIISAKNEPGVRVRLEELEIEDIILGADDKVEALENYLYMQGIHPATVAYMGDDMPDLEAMQRCGLRACPADAADDIRDVCTFISTKDGGKGAVRELIEKIMKAQDTW</sequence>
<dbReference type="STRING" id="1077936.SAMN05421545_0648"/>
<dbReference type="Proteomes" id="UP000185924">
    <property type="component" value="Unassembled WGS sequence"/>
</dbReference>
<dbReference type="SFLD" id="SFLDG01136">
    <property type="entry name" value="C1.6:_Phosphoserine_Phosphatas"/>
    <property type="match status" value="1"/>
</dbReference>
<comment type="subunit">
    <text evidence="3">Homotetramer.</text>
</comment>
<reference evidence="9" key="1">
    <citation type="submission" date="2017-01" db="EMBL/GenBank/DDBJ databases">
        <authorList>
            <person name="Varghese N."/>
            <person name="Submissions S."/>
        </authorList>
    </citation>
    <scope>NUCLEOTIDE SEQUENCE [LARGE SCALE GENOMIC DNA]</scope>
    <source>
        <strain evidence="9">DM9</strain>
    </source>
</reference>
<dbReference type="RefSeq" id="WP_007652367.1">
    <property type="nucleotide sequence ID" value="NZ_FTNM01000001.1"/>
</dbReference>
<keyword evidence="5" id="KW-0378">Hydrolase</keyword>
<proteinExistence type="inferred from homology"/>
<dbReference type="FunFam" id="3.40.50.1000:FF:000029">
    <property type="entry name" value="3-deoxy-D-manno-octulosonate 8-phosphate phosphatase KdsC"/>
    <property type="match status" value="1"/>
</dbReference>
<evidence type="ECO:0000256" key="1">
    <source>
        <dbReference type="ARBA" id="ARBA00001946"/>
    </source>
</evidence>
<evidence type="ECO:0000256" key="4">
    <source>
        <dbReference type="ARBA" id="ARBA00022723"/>
    </source>
</evidence>
<organism evidence="8 9">
    <name type="scientific">Pontibacter lucknowensis</name>
    <dbReference type="NCBI Taxonomy" id="1077936"/>
    <lineage>
        <taxon>Bacteria</taxon>
        <taxon>Pseudomonadati</taxon>
        <taxon>Bacteroidota</taxon>
        <taxon>Cytophagia</taxon>
        <taxon>Cytophagales</taxon>
        <taxon>Hymenobacteraceae</taxon>
        <taxon>Pontibacter</taxon>
    </lineage>
</organism>
<dbReference type="EMBL" id="FTNM01000001">
    <property type="protein sequence ID" value="SIQ59953.1"/>
    <property type="molecule type" value="Genomic_DNA"/>
</dbReference>
<keyword evidence="6 7" id="KW-0460">Magnesium</keyword>
<dbReference type="NCBIfam" id="TIGR01670">
    <property type="entry name" value="KdsC-phosphatas"/>
    <property type="match status" value="1"/>
</dbReference>
<dbReference type="InterPro" id="IPR036412">
    <property type="entry name" value="HAD-like_sf"/>
</dbReference>
<evidence type="ECO:0000256" key="6">
    <source>
        <dbReference type="ARBA" id="ARBA00022842"/>
    </source>
</evidence>
<dbReference type="SUPFAM" id="SSF56784">
    <property type="entry name" value="HAD-like"/>
    <property type="match status" value="1"/>
</dbReference>
<feature type="binding site" evidence="7">
    <location>
        <position position="19"/>
    </location>
    <ligand>
        <name>substrate</name>
    </ligand>
</feature>
<dbReference type="InterPro" id="IPR010023">
    <property type="entry name" value="KdsC_fam"/>
</dbReference>
<name>A0A1N6U2W8_9BACT</name>
<dbReference type="Pfam" id="PF08282">
    <property type="entry name" value="Hydrolase_3"/>
    <property type="match status" value="1"/>
</dbReference>
<dbReference type="AlphaFoldDB" id="A0A1N6U2W8"/>
<dbReference type="Gene3D" id="3.40.50.1000">
    <property type="entry name" value="HAD superfamily/HAD-like"/>
    <property type="match status" value="1"/>
</dbReference>